<gene>
    <name evidence="5" type="ORF">M0R45_006752</name>
</gene>
<protein>
    <recommendedName>
        <fullName evidence="3">Cysteine proteinase inhibitor</fullName>
    </recommendedName>
</protein>
<accession>A0AAW1YRU0</accession>
<dbReference type="SMART" id="SM00043">
    <property type="entry name" value="CY"/>
    <property type="match status" value="1"/>
</dbReference>
<name>A0AAW1YRU0_RUBAR</name>
<reference evidence="5 6" key="1">
    <citation type="journal article" date="2023" name="G3 (Bethesda)">
        <title>A chromosome-length genome assembly and annotation of blackberry (Rubus argutus, cv. 'Hillquist').</title>
        <authorList>
            <person name="Bruna T."/>
            <person name="Aryal R."/>
            <person name="Dudchenko O."/>
            <person name="Sargent D.J."/>
            <person name="Mead D."/>
            <person name="Buti M."/>
            <person name="Cavallini A."/>
            <person name="Hytonen T."/>
            <person name="Andres J."/>
            <person name="Pham M."/>
            <person name="Weisz D."/>
            <person name="Mascagni F."/>
            <person name="Usai G."/>
            <person name="Natali L."/>
            <person name="Bassil N."/>
            <person name="Fernandez G.E."/>
            <person name="Lomsadze A."/>
            <person name="Armour M."/>
            <person name="Olukolu B."/>
            <person name="Poorten T."/>
            <person name="Britton C."/>
            <person name="Davik J."/>
            <person name="Ashrafi H."/>
            <person name="Aiden E.L."/>
            <person name="Borodovsky M."/>
            <person name="Worthington M."/>
        </authorList>
    </citation>
    <scope>NUCLEOTIDE SEQUENCE [LARGE SCALE GENOMIC DNA]</scope>
    <source>
        <strain evidence="5">PI 553951</strain>
    </source>
</reference>
<dbReference type="AlphaFoldDB" id="A0AAW1YRU0"/>
<dbReference type="GO" id="GO:0004869">
    <property type="term" value="F:cysteine-type endopeptidase inhibitor activity"/>
    <property type="evidence" value="ECO:0007669"/>
    <property type="project" value="UniProtKB-KW"/>
</dbReference>
<dbReference type="InterPro" id="IPR046350">
    <property type="entry name" value="Cystatin_sf"/>
</dbReference>
<evidence type="ECO:0000256" key="1">
    <source>
        <dbReference type="ARBA" id="ARBA00022690"/>
    </source>
</evidence>
<dbReference type="PANTHER" id="PTHR11413">
    <property type="entry name" value="CYSTATIN FAMILY MEMBER"/>
    <property type="match status" value="1"/>
</dbReference>
<comment type="similarity">
    <text evidence="3">Belongs to the cystatin family. Phytocystatin subfamily.</text>
</comment>
<keyword evidence="2 3" id="KW-0789">Thiol protease inhibitor</keyword>
<evidence type="ECO:0000256" key="2">
    <source>
        <dbReference type="ARBA" id="ARBA00022704"/>
    </source>
</evidence>
<dbReference type="Gene3D" id="3.10.450.10">
    <property type="match status" value="2"/>
</dbReference>
<keyword evidence="1 3" id="KW-0646">Protease inhibitor</keyword>
<dbReference type="CDD" id="cd00042">
    <property type="entry name" value="CY"/>
    <property type="match status" value="2"/>
</dbReference>
<sequence length="231" mass="26166">MKLSSLSSIALAGLLVFLSAFSELGVCRDDALIRMNLGGFKDSRGSQNILESIGLFAVQEHNKQQNGVLEFGMVLNSREQVVAGKIYHLTLEAFDAGIKKIYEAKVWVKPWINFKQLQEFKLSHDVPSFTSSDLGLKRDGHGPGWRPVPIHDPEVQDAATHAVQSLQQRSNSLFPYELLEILLAKAKVIEDYAKFHLLLKVKRGIQEQKLWVEVNKNIEGRFYSSEMERDR</sequence>
<dbReference type="EMBL" id="JBEDUW010000001">
    <property type="protein sequence ID" value="KAK9951298.1"/>
    <property type="molecule type" value="Genomic_DNA"/>
</dbReference>
<dbReference type="InterPro" id="IPR018073">
    <property type="entry name" value="Prot_inh_cystat_CS"/>
</dbReference>
<comment type="caution">
    <text evidence="5">The sequence shown here is derived from an EMBL/GenBank/DDBJ whole genome shotgun (WGS) entry which is preliminary data.</text>
</comment>
<feature type="domain" description="Cystatin" evidence="4">
    <location>
        <begin position="35"/>
        <end position="123"/>
    </location>
</feature>
<dbReference type="Pfam" id="PF00031">
    <property type="entry name" value="Cystatin"/>
    <property type="match status" value="1"/>
</dbReference>
<dbReference type="InterPro" id="IPR000010">
    <property type="entry name" value="Cystatin_dom"/>
</dbReference>
<evidence type="ECO:0000256" key="3">
    <source>
        <dbReference type="RuleBase" id="RU362130"/>
    </source>
</evidence>
<keyword evidence="3" id="KW-0732">Signal</keyword>
<dbReference type="PANTHER" id="PTHR11413:SF110">
    <property type="entry name" value="CYSTEINE PROTEINASE INHIBITOR 6"/>
    <property type="match status" value="1"/>
</dbReference>
<feature type="chain" id="PRO_5043089331" description="Cysteine proteinase inhibitor" evidence="3">
    <location>
        <begin position="21"/>
        <end position="231"/>
    </location>
</feature>
<evidence type="ECO:0000313" key="6">
    <source>
        <dbReference type="Proteomes" id="UP001457282"/>
    </source>
</evidence>
<dbReference type="SUPFAM" id="SSF54403">
    <property type="entry name" value="Cystatin/monellin"/>
    <property type="match status" value="2"/>
</dbReference>
<proteinExistence type="inferred from homology"/>
<dbReference type="InterPro" id="IPR027214">
    <property type="entry name" value="Cystatin"/>
</dbReference>
<dbReference type="Proteomes" id="UP001457282">
    <property type="component" value="Unassembled WGS sequence"/>
</dbReference>
<feature type="signal peptide" evidence="3">
    <location>
        <begin position="1"/>
        <end position="20"/>
    </location>
</feature>
<keyword evidence="6" id="KW-1185">Reference proteome</keyword>
<evidence type="ECO:0000313" key="5">
    <source>
        <dbReference type="EMBL" id="KAK9951298.1"/>
    </source>
</evidence>
<organism evidence="5 6">
    <name type="scientific">Rubus argutus</name>
    <name type="common">Southern blackberry</name>
    <dbReference type="NCBI Taxonomy" id="59490"/>
    <lineage>
        <taxon>Eukaryota</taxon>
        <taxon>Viridiplantae</taxon>
        <taxon>Streptophyta</taxon>
        <taxon>Embryophyta</taxon>
        <taxon>Tracheophyta</taxon>
        <taxon>Spermatophyta</taxon>
        <taxon>Magnoliopsida</taxon>
        <taxon>eudicotyledons</taxon>
        <taxon>Gunneridae</taxon>
        <taxon>Pentapetalae</taxon>
        <taxon>rosids</taxon>
        <taxon>fabids</taxon>
        <taxon>Rosales</taxon>
        <taxon>Rosaceae</taxon>
        <taxon>Rosoideae</taxon>
        <taxon>Rosoideae incertae sedis</taxon>
        <taxon>Rubus</taxon>
    </lineage>
</organism>
<dbReference type="Pfam" id="PF16845">
    <property type="entry name" value="SQAPI"/>
    <property type="match status" value="1"/>
</dbReference>
<evidence type="ECO:0000259" key="4">
    <source>
        <dbReference type="SMART" id="SM00043"/>
    </source>
</evidence>
<dbReference type="PROSITE" id="PS00287">
    <property type="entry name" value="CYSTATIN"/>
    <property type="match status" value="1"/>
</dbReference>